<keyword evidence="4 9" id="KW-0812">Transmembrane</keyword>
<dbReference type="GO" id="GO:0005886">
    <property type="term" value="C:plasma membrane"/>
    <property type="evidence" value="ECO:0007669"/>
    <property type="project" value="UniProtKB-SubCell"/>
</dbReference>
<feature type="transmembrane region" description="Helical" evidence="9">
    <location>
        <begin position="6"/>
        <end position="30"/>
    </location>
</feature>
<sequence>MDMTFLLQLLINGLVVGSIYSLVATGFVIIYKATSALNLAQGEFLMVGAYICLDMLTRHNVPFFQSFLITLAFSALLGLLIERTILRPLIGSHLISVIMVTLGLGSILKALLQMAYGTSTIPFPEVFPTTPVQIGPIPVSQGYLYALVCVSILVALLTLFFKYAKAGVAMRATASNQQVALSMGISVKKMFALAWSISAVVSAVGGILLGTIRGGVDMSLAFMGLKVLPVVILGGLDSILGAIVGGVIIGVLENLSGGYLDPLVGGGIKEVAPYIALILILMFKPYGLFGKRKIERV</sequence>
<keyword evidence="2" id="KW-0813">Transport</keyword>
<evidence type="ECO:0000256" key="1">
    <source>
        <dbReference type="ARBA" id="ARBA00004651"/>
    </source>
</evidence>
<evidence type="ECO:0000256" key="2">
    <source>
        <dbReference type="ARBA" id="ARBA00022448"/>
    </source>
</evidence>
<name>A0A562VF69_9BACT</name>
<dbReference type="GO" id="GO:0022857">
    <property type="term" value="F:transmembrane transporter activity"/>
    <property type="evidence" value="ECO:0007669"/>
    <property type="project" value="InterPro"/>
</dbReference>
<dbReference type="InterPro" id="IPR001851">
    <property type="entry name" value="ABC_transp_permease"/>
</dbReference>
<comment type="caution">
    <text evidence="10">The sequence shown here is derived from an EMBL/GenBank/DDBJ whole genome shotgun (WGS) entry which is preliminary data.</text>
</comment>
<evidence type="ECO:0000256" key="8">
    <source>
        <dbReference type="ARBA" id="ARBA00037998"/>
    </source>
</evidence>
<proteinExistence type="inferred from homology"/>
<evidence type="ECO:0000313" key="11">
    <source>
        <dbReference type="Proteomes" id="UP000319449"/>
    </source>
</evidence>
<dbReference type="AlphaFoldDB" id="A0A562VF69"/>
<dbReference type="CDD" id="cd06582">
    <property type="entry name" value="TM_PBP1_LivH_like"/>
    <property type="match status" value="1"/>
</dbReference>
<keyword evidence="11" id="KW-1185">Reference proteome</keyword>
<comment type="subcellular location">
    <subcellularLocation>
        <location evidence="1">Cell membrane</location>
        <topology evidence="1">Multi-pass membrane protein</topology>
    </subcellularLocation>
</comment>
<comment type="similarity">
    <text evidence="8">Belongs to the binding-protein-dependent transport system permease family. LivHM subfamily.</text>
</comment>
<feature type="transmembrane region" description="Helical" evidence="9">
    <location>
        <begin position="93"/>
        <end position="116"/>
    </location>
</feature>
<dbReference type="PANTHER" id="PTHR11795">
    <property type="entry name" value="BRANCHED-CHAIN AMINO ACID TRANSPORT SYSTEM PERMEASE PROTEIN LIVH"/>
    <property type="match status" value="1"/>
</dbReference>
<dbReference type="InterPro" id="IPR052157">
    <property type="entry name" value="BCAA_transport_permease"/>
</dbReference>
<feature type="transmembrane region" description="Helical" evidence="9">
    <location>
        <begin position="63"/>
        <end position="81"/>
    </location>
</feature>
<gene>
    <name evidence="10" type="ORF">JN12_03393</name>
</gene>
<evidence type="ECO:0000256" key="6">
    <source>
        <dbReference type="ARBA" id="ARBA00022989"/>
    </source>
</evidence>
<dbReference type="Pfam" id="PF02653">
    <property type="entry name" value="BPD_transp_2"/>
    <property type="match status" value="1"/>
</dbReference>
<reference evidence="10 11" key="1">
    <citation type="submission" date="2019-07" db="EMBL/GenBank/DDBJ databases">
        <title>Genomic Encyclopedia of Archaeal and Bacterial Type Strains, Phase II (KMG-II): from individual species to whole genera.</title>
        <authorList>
            <person name="Goeker M."/>
        </authorList>
    </citation>
    <scope>NUCLEOTIDE SEQUENCE [LARGE SCALE GENOMIC DNA]</scope>
    <source>
        <strain evidence="10 11">ATCC BAA-1139</strain>
    </source>
</reference>
<protein>
    <submittedName>
        <fullName evidence="10">Branched-chain amino acid transport system permease protein</fullName>
    </submittedName>
</protein>
<dbReference type="Proteomes" id="UP000319449">
    <property type="component" value="Unassembled WGS sequence"/>
</dbReference>
<evidence type="ECO:0000256" key="3">
    <source>
        <dbReference type="ARBA" id="ARBA00022475"/>
    </source>
</evidence>
<keyword evidence="7 9" id="KW-0472">Membrane</keyword>
<evidence type="ECO:0000256" key="7">
    <source>
        <dbReference type="ARBA" id="ARBA00023136"/>
    </source>
</evidence>
<evidence type="ECO:0000256" key="4">
    <source>
        <dbReference type="ARBA" id="ARBA00022692"/>
    </source>
</evidence>
<feature type="transmembrane region" description="Helical" evidence="9">
    <location>
        <begin position="142"/>
        <end position="161"/>
    </location>
</feature>
<evidence type="ECO:0000313" key="10">
    <source>
        <dbReference type="EMBL" id="TWJ16451.1"/>
    </source>
</evidence>
<keyword evidence="6 9" id="KW-1133">Transmembrane helix</keyword>
<dbReference type="PANTHER" id="PTHR11795:SF451">
    <property type="entry name" value="ABC TRANSPORTER PERMEASE PROTEIN"/>
    <property type="match status" value="1"/>
</dbReference>
<accession>A0A562VF69</accession>
<dbReference type="GO" id="GO:0006865">
    <property type="term" value="P:amino acid transport"/>
    <property type="evidence" value="ECO:0007669"/>
    <property type="project" value="UniProtKB-KW"/>
</dbReference>
<evidence type="ECO:0000256" key="5">
    <source>
        <dbReference type="ARBA" id="ARBA00022970"/>
    </source>
</evidence>
<dbReference type="EMBL" id="VLLN01000027">
    <property type="protein sequence ID" value="TWJ16451.1"/>
    <property type="molecule type" value="Genomic_DNA"/>
</dbReference>
<keyword evidence="5" id="KW-0029">Amino-acid transport</keyword>
<evidence type="ECO:0000256" key="9">
    <source>
        <dbReference type="SAM" id="Phobius"/>
    </source>
</evidence>
<organism evidence="10 11">
    <name type="scientific">Geobacter argillaceus</name>
    <dbReference type="NCBI Taxonomy" id="345631"/>
    <lineage>
        <taxon>Bacteria</taxon>
        <taxon>Pseudomonadati</taxon>
        <taxon>Thermodesulfobacteriota</taxon>
        <taxon>Desulfuromonadia</taxon>
        <taxon>Geobacterales</taxon>
        <taxon>Geobacteraceae</taxon>
        <taxon>Geobacter</taxon>
    </lineage>
</organism>
<feature type="transmembrane region" description="Helical" evidence="9">
    <location>
        <begin position="193"/>
        <end position="216"/>
    </location>
</feature>
<feature type="transmembrane region" description="Helical" evidence="9">
    <location>
        <begin position="228"/>
        <end position="251"/>
    </location>
</feature>
<keyword evidence="3" id="KW-1003">Cell membrane</keyword>